<dbReference type="STRING" id="4846.A0A367J6J6"/>
<feature type="region of interest" description="Disordered" evidence="1">
    <location>
        <begin position="161"/>
        <end position="300"/>
    </location>
</feature>
<evidence type="ECO:0000313" key="2">
    <source>
        <dbReference type="EMBL" id="RCH85567.1"/>
    </source>
</evidence>
<feature type="region of interest" description="Disordered" evidence="1">
    <location>
        <begin position="405"/>
        <end position="445"/>
    </location>
</feature>
<proteinExistence type="predicted"/>
<dbReference type="EMBL" id="PJQM01004138">
    <property type="protein sequence ID" value="RCH85567.1"/>
    <property type="molecule type" value="Genomic_DNA"/>
</dbReference>
<organism evidence="2 3">
    <name type="scientific">Rhizopus stolonifer</name>
    <name type="common">Rhizopus nigricans</name>
    <dbReference type="NCBI Taxonomy" id="4846"/>
    <lineage>
        <taxon>Eukaryota</taxon>
        <taxon>Fungi</taxon>
        <taxon>Fungi incertae sedis</taxon>
        <taxon>Mucoromycota</taxon>
        <taxon>Mucoromycotina</taxon>
        <taxon>Mucoromycetes</taxon>
        <taxon>Mucorales</taxon>
        <taxon>Mucorineae</taxon>
        <taxon>Rhizopodaceae</taxon>
        <taxon>Rhizopus</taxon>
    </lineage>
</organism>
<feature type="compositionally biased region" description="Basic and acidic residues" evidence="1">
    <location>
        <begin position="180"/>
        <end position="194"/>
    </location>
</feature>
<feature type="compositionally biased region" description="Basic and acidic residues" evidence="1">
    <location>
        <begin position="161"/>
        <end position="170"/>
    </location>
</feature>
<name>A0A367J6J6_RHIST</name>
<protein>
    <submittedName>
        <fullName evidence="2">Uncharacterized protein</fullName>
    </submittedName>
</protein>
<comment type="caution">
    <text evidence="2">The sequence shown here is derived from an EMBL/GenBank/DDBJ whole genome shotgun (WGS) entry which is preliminary data.</text>
</comment>
<evidence type="ECO:0000313" key="3">
    <source>
        <dbReference type="Proteomes" id="UP000253551"/>
    </source>
</evidence>
<feature type="compositionally biased region" description="Basic and acidic residues" evidence="1">
    <location>
        <begin position="405"/>
        <end position="420"/>
    </location>
</feature>
<accession>A0A367J6J6</accession>
<dbReference type="AlphaFoldDB" id="A0A367J6J6"/>
<dbReference type="Proteomes" id="UP000253551">
    <property type="component" value="Unassembled WGS sequence"/>
</dbReference>
<reference evidence="2 3" key="1">
    <citation type="journal article" date="2018" name="G3 (Bethesda)">
        <title>Phylogenetic and Phylogenomic Definition of Rhizopus Species.</title>
        <authorList>
            <person name="Gryganskyi A.P."/>
            <person name="Golan J."/>
            <person name="Dolatabadi S."/>
            <person name="Mondo S."/>
            <person name="Robb S."/>
            <person name="Idnurm A."/>
            <person name="Muszewska A."/>
            <person name="Steczkiewicz K."/>
            <person name="Masonjones S."/>
            <person name="Liao H.L."/>
            <person name="Gajdeczka M.T."/>
            <person name="Anike F."/>
            <person name="Vuek A."/>
            <person name="Anishchenko I.M."/>
            <person name="Voigt K."/>
            <person name="de Hoog G.S."/>
            <person name="Smith M.E."/>
            <person name="Heitman J."/>
            <person name="Vilgalys R."/>
            <person name="Stajich J.E."/>
        </authorList>
    </citation>
    <scope>NUCLEOTIDE SEQUENCE [LARGE SCALE GENOMIC DNA]</scope>
    <source>
        <strain evidence="2 3">LSU 92-RS-03</strain>
    </source>
</reference>
<feature type="compositionally biased region" description="Polar residues" evidence="1">
    <location>
        <begin position="421"/>
        <end position="434"/>
    </location>
</feature>
<gene>
    <name evidence="2" type="ORF">CU098_002790</name>
</gene>
<keyword evidence="3" id="KW-1185">Reference proteome</keyword>
<sequence>MFRKKKTEIIIESVVAKKPPLQPNIFEPVIAMPKPQRIGVPTKTLLGELEKEKTLVERAGPEMVSDEDASVDYLSADELSPDSISKPTKQDHLFVQENHEHLWPLESMPKAAREMAARNCEQRRKEIEQKNEQYKVSIQTVNEPKQHETTKQRVANELIQHETTKQRVNEPRQQMIPNVLKHETIKNEPRHEISRQVTINEPRYEPKHETVKHGPRYEVVHCKSKHEASAPESRREVEHYEPRREVKHYEPRSKSFASDPKYEAENYEPKQGLDHYEPRHETDHYEPRHEAEHYESRGEVEQYQLRRETEYHEQKRVVTQNESAQHTFPRHQQVTPLSFQSSSGSSQTEQLLLELTKKIHAMEEQQALDRADRIRQEQGLLENRDKMMAKLIEAQDQLTNVLKQNEKRSQDRNLSRHSEHSSSTTIVPVENSSLGRRGRPRAKSIDQRYDDSEFYYVPRRPSAVVTIPYYHDDEAEYYVEARRAYDYYPYPNQRPYTRSYYHYP</sequence>
<feature type="compositionally biased region" description="Basic and acidic residues" evidence="1">
    <location>
        <begin position="260"/>
        <end position="300"/>
    </location>
</feature>
<feature type="compositionally biased region" description="Basic and acidic residues" evidence="1">
    <location>
        <begin position="202"/>
        <end position="253"/>
    </location>
</feature>
<evidence type="ECO:0000256" key="1">
    <source>
        <dbReference type="SAM" id="MobiDB-lite"/>
    </source>
</evidence>